<keyword evidence="10" id="KW-1185">Reference proteome</keyword>
<evidence type="ECO:0000259" key="8">
    <source>
        <dbReference type="PROSITE" id="PS50268"/>
    </source>
</evidence>
<gene>
    <name evidence="9" type="ORF">AMECASPLE_023288</name>
</gene>
<dbReference type="PANTHER" id="PTHR24026">
    <property type="entry name" value="FAT ATYPICAL CADHERIN-RELATED"/>
    <property type="match status" value="1"/>
</dbReference>
<dbReference type="PROSITE" id="PS00232">
    <property type="entry name" value="CADHERIN_1"/>
    <property type="match status" value="1"/>
</dbReference>
<organism evidence="9 10">
    <name type="scientific">Ameca splendens</name>
    <dbReference type="NCBI Taxonomy" id="208324"/>
    <lineage>
        <taxon>Eukaryota</taxon>
        <taxon>Metazoa</taxon>
        <taxon>Chordata</taxon>
        <taxon>Craniata</taxon>
        <taxon>Vertebrata</taxon>
        <taxon>Euteleostomi</taxon>
        <taxon>Actinopterygii</taxon>
        <taxon>Neopterygii</taxon>
        <taxon>Teleostei</taxon>
        <taxon>Neoteleostei</taxon>
        <taxon>Acanthomorphata</taxon>
        <taxon>Ovalentaria</taxon>
        <taxon>Atherinomorphae</taxon>
        <taxon>Cyprinodontiformes</taxon>
        <taxon>Goodeidae</taxon>
        <taxon>Ameca</taxon>
    </lineage>
</organism>
<dbReference type="CDD" id="cd11304">
    <property type="entry name" value="Cadherin_repeat"/>
    <property type="match status" value="2"/>
</dbReference>
<feature type="domain" description="Cadherin" evidence="8">
    <location>
        <begin position="46"/>
        <end position="129"/>
    </location>
</feature>
<evidence type="ECO:0000256" key="7">
    <source>
        <dbReference type="PROSITE-ProRule" id="PRU00043"/>
    </source>
</evidence>
<evidence type="ECO:0000256" key="3">
    <source>
        <dbReference type="ARBA" id="ARBA00022737"/>
    </source>
</evidence>
<accession>A0ABV0ZZK6</accession>
<dbReference type="PANTHER" id="PTHR24026:SF49">
    <property type="entry name" value="PROTOCADHERIN FAT 3"/>
    <property type="match status" value="1"/>
</dbReference>
<protein>
    <recommendedName>
        <fullName evidence="8">Cadherin domain-containing protein</fullName>
    </recommendedName>
</protein>
<comment type="subcellular location">
    <subcellularLocation>
        <location evidence="1">Membrane</location>
    </subcellularLocation>
</comment>
<dbReference type="EMBL" id="JAHRIP010077367">
    <property type="protein sequence ID" value="MEQ2311708.1"/>
    <property type="molecule type" value="Genomic_DNA"/>
</dbReference>
<dbReference type="InterPro" id="IPR015919">
    <property type="entry name" value="Cadherin-like_sf"/>
</dbReference>
<feature type="domain" description="Cadherin" evidence="8">
    <location>
        <begin position="130"/>
        <end position="202"/>
    </location>
</feature>
<keyword evidence="3" id="KW-0677">Repeat</keyword>
<reference evidence="9 10" key="1">
    <citation type="submission" date="2021-06" db="EMBL/GenBank/DDBJ databases">
        <authorList>
            <person name="Palmer J.M."/>
        </authorList>
    </citation>
    <scope>NUCLEOTIDE SEQUENCE [LARGE SCALE GENOMIC DNA]</scope>
    <source>
        <strain evidence="9 10">AS_MEX2019</strain>
        <tissue evidence="9">Muscle</tissue>
    </source>
</reference>
<sequence length="207" mass="23003">MQILAPRFFPDSSALRSALNSWKSGNSSARSGMFSLSHVSVKQRIADPWRSEILPTRDPHLHFSLDSYSHVFSVSTTGIRRYLTLLQPVDRETQDSYTLTLLASDGVQQSVPVTVTITVLDANDNTPTFSNVSYSVNLFTDMLPGETVIQMLAVDSDASENGQVTYRILAGDQGTFLIDSRDYKHQSRKKKVKIPTKAMGVIFKNKA</sequence>
<name>A0ABV0ZZK6_9TELE</name>
<dbReference type="Gene3D" id="2.60.40.60">
    <property type="entry name" value="Cadherins"/>
    <property type="match status" value="2"/>
</dbReference>
<evidence type="ECO:0000313" key="9">
    <source>
        <dbReference type="EMBL" id="MEQ2311708.1"/>
    </source>
</evidence>
<keyword evidence="6" id="KW-0472">Membrane</keyword>
<evidence type="ECO:0000256" key="6">
    <source>
        <dbReference type="ARBA" id="ARBA00023136"/>
    </source>
</evidence>
<evidence type="ECO:0000256" key="1">
    <source>
        <dbReference type="ARBA" id="ARBA00004370"/>
    </source>
</evidence>
<keyword evidence="2" id="KW-0812">Transmembrane</keyword>
<dbReference type="InterPro" id="IPR002126">
    <property type="entry name" value="Cadherin-like_dom"/>
</dbReference>
<keyword evidence="5" id="KW-1133">Transmembrane helix</keyword>
<evidence type="ECO:0000256" key="2">
    <source>
        <dbReference type="ARBA" id="ARBA00022692"/>
    </source>
</evidence>
<dbReference type="Pfam" id="PF00028">
    <property type="entry name" value="Cadherin"/>
    <property type="match status" value="1"/>
</dbReference>
<dbReference type="Proteomes" id="UP001469553">
    <property type="component" value="Unassembled WGS sequence"/>
</dbReference>
<dbReference type="InterPro" id="IPR020894">
    <property type="entry name" value="Cadherin_CS"/>
</dbReference>
<comment type="caution">
    <text evidence="9">The sequence shown here is derived from an EMBL/GenBank/DDBJ whole genome shotgun (WGS) entry which is preliminary data.</text>
</comment>
<dbReference type="SUPFAM" id="SSF49313">
    <property type="entry name" value="Cadherin-like"/>
    <property type="match status" value="2"/>
</dbReference>
<evidence type="ECO:0000256" key="4">
    <source>
        <dbReference type="ARBA" id="ARBA00022837"/>
    </source>
</evidence>
<keyword evidence="4 7" id="KW-0106">Calcium</keyword>
<dbReference type="PROSITE" id="PS50268">
    <property type="entry name" value="CADHERIN_2"/>
    <property type="match status" value="2"/>
</dbReference>
<evidence type="ECO:0000313" key="10">
    <source>
        <dbReference type="Proteomes" id="UP001469553"/>
    </source>
</evidence>
<dbReference type="SMART" id="SM00112">
    <property type="entry name" value="CA"/>
    <property type="match status" value="1"/>
</dbReference>
<evidence type="ECO:0000256" key="5">
    <source>
        <dbReference type="ARBA" id="ARBA00022989"/>
    </source>
</evidence>
<dbReference type="PRINTS" id="PR00205">
    <property type="entry name" value="CADHERIN"/>
</dbReference>
<proteinExistence type="predicted"/>